<accession>A0A9N7MJW0</accession>
<reference evidence="3" key="1">
    <citation type="submission" date="2019-12" db="EMBL/GenBank/DDBJ databases">
        <authorList>
            <person name="Scholes J."/>
        </authorList>
    </citation>
    <scope>NUCLEOTIDE SEQUENCE</scope>
</reference>
<dbReference type="AlphaFoldDB" id="A0A9N7MJW0"/>
<evidence type="ECO:0000256" key="1">
    <source>
        <dbReference type="SAM" id="MobiDB-lite"/>
    </source>
</evidence>
<sequence length="227" mass="24261">MATDGEGSTTMAKKSKKLSVEDYLGFIEDRTLDLTVSQLAQIVSIHGFKKRKFPKGVLVDMISTMDLMDLRRSTLLDGGVSGDTSLTLKEAIKDLNDLNWQECHVTSMLTVPESAGALVIRKSDKGLKKKPTKKRGGDSVISGGTTTAAESTTEGLVNPGSHRKRAKGKKAIKTRSIEAVTLEGAIVAAESTTEDLVYPGSPLAVGQPTSPPRILWMSTASATVRET</sequence>
<protein>
    <recommendedName>
        <fullName evidence="2">DUF7787 domain-containing protein</fullName>
    </recommendedName>
</protein>
<dbReference type="OrthoDB" id="692230at2759"/>
<feature type="region of interest" description="Disordered" evidence="1">
    <location>
        <begin position="126"/>
        <end position="170"/>
    </location>
</feature>
<feature type="domain" description="DUF7787" evidence="2">
    <location>
        <begin position="14"/>
        <end position="69"/>
    </location>
</feature>
<dbReference type="PANTHER" id="PTHR35096:SF8">
    <property type="entry name" value="OS03G0308600 PROTEIN"/>
    <property type="match status" value="1"/>
</dbReference>
<gene>
    <name evidence="3" type="ORF">SHERM_10095</name>
</gene>
<evidence type="ECO:0000313" key="3">
    <source>
        <dbReference type="EMBL" id="CAA0807361.1"/>
    </source>
</evidence>
<dbReference type="PANTHER" id="PTHR35096">
    <property type="entry name" value="BNAA08G28570D PROTEIN"/>
    <property type="match status" value="1"/>
</dbReference>
<dbReference type="InterPro" id="IPR056689">
    <property type="entry name" value="DUF7787"/>
</dbReference>
<proteinExistence type="predicted"/>
<organism evidence="3 4">
    <name type="scientific">Striga hermonthica</name>
    <name type="common">Purple witchweed</name>
    <name type="synonym">Buchnera hermonthica</name>
    <dbReference type="NCBI Taxonomy" id="68872"/>
    <lineage>
        <taxon>Eukaryota</taxon>
        <taxon>Viridiplantae</taxon>
        <taxon>Streptophyta</taxon>
        <taxon>Embryophyta</taxon>
        <taxon>Tracheophyta</taxon>
        <taxon>Spermatophyta</taxon>
        <taxon>Magnoliopsida</taxon>
        <taxon>eudicotyledons</taxon>
        <taxon>Gunneridae</taxon>
        <taxon>Pentapetalae</taxon>
        <taxon>asterids</taxon>
        <taxon>lamiids</taxon>
        <taxon>Lamiales</taxon>
        <taxon>Orobanchaceae</taxon>
        <taxon>Buchnereae</taxon>
        <taxon>Striga</taxon>
    </lineage>
</organism>
<dbReference type="Proteomes" id="UP001153555">
    <property type="component" value="Unassembled WGS sequence"/>
</dbReference>
<evidence type="ECO:0000259" key="2">
    <source>
        <dbReference type="Pfam" id="PF25042"/>
    </source>
</evidence>
<dbReference type="EMBL" id="CACSLK010001140">
    <property type="protein sequence ID" value="CAA0807361.1"/>
    <property type="molecule type" value="Genomic_DNA"/>
</dbReference>
<comment type="caution">
    <text evidence="3">The sequence shown here is derived from an EMBL/GenBank/DDBJ whole genome shotgun (WGS) entry which is preliminary data.</text>
</comment>
<keyword evidence="4" id="KW-1185">Reference proteome</keyword>
<feature type="compositionally biased region" description="Low complexity" evidence="1">
    <location>
        <begin position="142"/>
        <end position="155"/>
    </location>
</feature>
<feature type="compositionally biased region" description="Basic residues" evidence="1">
    <location>
        <begin position="161"/>
        <end position="170"/>
    </location>
</feature>
<dbReference type="Pfam" id="PF25042">
    <property type="entry name" value="DUF7787"/>
    <property type="match status" value="1"/>
</dbReference>
<evidence type="ECO:0000313" key="4">
    <source>
        <dbReference type="Proteomes" id="UP001153555"/>
    </source>
</evidence>
<name>A0A9N7MJW0_STRHE</name>